<dbReference type="PANTHER" id="PTHR11439:SF463">
    <property type="entry name" value="REVERSE TRANSCRIPTASE TY1_COPIA-TYPE DOMAIN-CONTAINING PROTEIN"/>
    <property type="match status" value="1"/>
</dbReference>
<dbReference type="Gramene" id="AUR62023695-RA">
    <property type="protein sequence ID" value="AUR62023695-RA:cds"/>
    <property type="gene ID" value="AUR62023695"/>
</dbReference>
<accession>A0A803M5H2</accession>
<sequence length="222" mass="25054">MSLEEITLWVNAISSTVVQGFDSFMLKQGFSISNYDCCVYIHKLRGDDYIYLLLYVDDMLIASKSKVKIDRLKTQLGEEFETKDLGAANKILGMEIRRERSNRKLFLSQKGYIERVIERFGTKSAKSVVTPLAPHFRLSGKQSPTYAGAVGSLMYTMEALWLRGILDDLGLKQNSVNLNCDSQSAIHLAKNQVHHARTKHIDVRHVNQNCLGKQVPTLFGIA</sequence>
<dbReference type="EnsemblPlants" id="AUR62023695-RA">
    <property type="protein sequence ID" value="AUR62023695-RA:cds"/>
    <property type="gene ID" value="AUR62023695"/>
</dbReference>
<name>A0A803M5H2_CHEQI</name>
<dbReference type="CDD" id="cd09272">
    <property type="entry name" value="RNase_HI_RT_Ty1"/>
    <property type="match status" value="1"/>
</dbReference>
<evidence type="ECO:0000313" key="3">
    <source>
        <dbReference type="Proteomes" id="UP000596660"/>
    </source>
</evidence>
<dbReference type="InterPro" id="IPR013103">
    <property type="entry name" value="RVT_2"/>
</dbReference>
<protein>
    <recommendedName>
        <fullName evidence="1">Reverse transcriptase Ty1/copia-type domain-containing protein</fullName>
    </recommendedName>
</protein>
<proteinExistence type="predicted"/>
<dbReference type="PANTHER" id="PTHR11439">
    <property type="entry name" value="GAG-POL-RELATED RETROTRANSPOSON"/>
    <property type="match status" value="1"/>
</dbReference>
<dbReference type="InterPro" id="IPR043502">
    <property type="entry name" value="DNA/RNA_pol_sf"/>
</dbReference>
<dbReference type="Pfam" id="PF07727">
    <property type="entry name" value="RVT_2"/>
    <property type="match status" value="1"/>
</dbReference>
<organism evidence="2 3">
    <name type="scientific">Chenopodium quinoa</name>
    <name type="common">Quinoa</name>
    <dbReference type="NCBI Taxonomy" id="63459"/>
    <lineage>
        <taxon>Eukaryota</taxon>
        <taxon>Viridiplantae</taxon>
        <taxon>Streptophyta</taxon>
        <taxon>Embryophyta</taxon>
        <taxon>Tracheophyta</taxon>
        <taxon>Spermatophyta</taxon>
        <taxon>Magnoliopsida</taxon>
        <taxon>eudicotyledons</taxon>
        <taxon>Gunneridae</taxon>
        <taxon>Pentapetalae</taxon>
        <taxon>Caryophyllales</taxon>
        <taxon>Chenopodiaceae</taxon>
        <taxon>Chenopodioideae</taxon>
        <taxon>Atripliceae</taxon>
        <taxon>Chenopodium</taxon>
    </lineage>
</organism>
<dbReference type="OMA" id="HCPSSHE"/>
<reference evidence="2" key="2">
    <citation type="submission" date="2021-03" db="UniProtKB">
        <authorList>
            <consortium name="EnsemblPlants"/>
        </authorList>
    </citation>
    <scope>IDENTIFICATION</scope>
</reference>
<reference evidence="2" key="1">
    <citation type="journal article" date="2017" name="Nature">
        <title>The genome of Chenopodium quinoa.</title>
        <authorList>
            <person name="Jarvis D.E."/>
            <person name="Ho Y.S."/>
            <person name="Lightfoot D.J."/>
            <person name="Schmoeckel S.M."/>
            <person name="Li B."/>
            <person name="Borm T.J.A."/>
            <person name="Ohyanagi H."/>
            <person name="Mineta K."/>
            <person name="Michell C.T."/>
            <person name="Saber N."/>
            <person name="Kharbatia N.M."/>
            <person name="Rupper R.R."/>
            <person name="Sharp A.R."/>
            <person name="Dally N."/>
            <person name="Boughton B.A."/>
            <person name="Woo Y.H."/>
            <person name="Gao G."/>
            <person name="Schijlen E.G.W.M."/>
            <person name="Guo X."/>
            <person name="Momin A.A."/>
            <person name="Negrao S."/>
            <person name="Al-Babili S."/>
            <person name="Gehring C."/>
            <person name="Roessner U."/>
            <person name="Jung C."/>
            <person name="Murphy K."/>
            <person name="Arold S.T."/>
            <person name="Gojobori T."/>
            <person name="van der Linden C.G."/>
            <person name="van Loo E.N."/>
            <person name="Jellen E.N."/>
            <person name="Maughan P.J."/>
            <person name="Tester M."/>
        </authorList>
    </citation>
    <scope>NUCLEOTIDE SEQUENCE [LARGE SCALE GENOMIC DNA]</scope>
    <source>
        <strain evidence="2">cv. PI 614886</strain>
    </source>
</reference>
<dbReference type="Proteomes" id="UP000596660">
    <property type="component" value="Unplaced"/>
</dbReference>
<dbReference type="SUPFAM" id="SSF56672">
    <property type="entry name" value="DNA/RNA polymerases"/>
    <property type="match status" value="1"/>
</dbReference>
<evidence type="ECO:0000313" key="2">
    <source>
        <dbReference type="EnsemblPlants" id="AUR62023695-RA:cds"/>
    </source>
</evidence>
<feature type="domain" description="Reverse transcriptase Ty1/copia-type" evidence="1">
    <location>
        <begin position="20"/>
        <end position="133"/>
    </location>
</feature>
<dbReference type="AlphaFoldDB" id="A0A803M5H2"/>
<evidence type="ECO:0000259" key="1">
    <source>
        <dbReference type="Pfam" id="PF07727"/>
    </source>
</evidence>
<keyword evidence="3" id="KW-1185">Reference proteome</keyword>